<evidence type="ECO:0000313" key="1">
    <source>
        <dbReference type="EMBL" id="GAA5482846.1"/>
    </source>
</evidence>
<dbReference type="EMBL" id="BAABRI010000010">
    <property type="protein sequence ID" value="GAA5482846.1"/>
    <property type="molecule type" value="Genomic_DNA"/>
</dbReference>
<dbReference type="Proteomes" id="UP001476282">
    <property type="component" value="Unassembled WGS sequence"/>
</dbReference>
<protein>
    <submittedName>
        <fullName evidence="1">Uncharacterized protein</fullName>
    </submittedName>
</protein>
<proteinExistence type="predicted"/>
<name>A0ABP9UMN6_9BACT</name>
<dbReference type="RefSeq" id="WP_353566974.1">
    <property type="nucleotide sequence ID" value="NZ_BAABRI010000010.1"/>
</dbReference>
<comment type="caution">
    <text evidence="1">The sequence shown here is derived from an EMBL/GenBank/DDBJ whole genome shotgun (WGS) entry which is preliminary data.</text>
</comment>
<sequence>MPTKRDLLDLQFMDARCKLIDLAAFLDRIERHEGEPDFRLAAFREALPILLSEKPNRARAVLEALSDQTPEPIEAATIQGAFGAPQV</sequence>
<keyword evidence="2" id="KW-1185">Reference proteome</keyword>
<reference evidence="1 2" key="1">
    <citation type="submission" date="2024-02" db="EMBL/GenBank/DDBJ databases">
        <title>Haloferula sargassicola NBRC 104335.</title>
        <authorList>
            <person name="Ichikawa N."/>
            <person name="Katano-Makiyama Y."/>
            <person name="Hidaka K."/>
        </authorList>
    </citation>
    <scope>NUCLEOTIDE SEQUENCE [LARGE SCALE GENOMIC DNA]</scope>
    <source>
        <strain evidence="1 2">NBRC 104335</strain>
    </source>
</reference>
<accession>A0ABP9UMN6</accession>
<organism evidence="1 2">
    <name type="scientific">Haloferula sargassicola</name>
    <dbReference type="NCBI Taxonomy" id="490096"/>
    <lineage>
        <taxon>Bacteria</taxon>
        <taxon>Pseudomonadati</taxon>
        <taxon>Verrucomicrobiota</taxon>
        <taxon>Verrucomicrobiia</taxon>
        <taxon>Verrucomicrobiales</taxon>
        <taxon>Verrucomicrobiaceae</taxon>
        <taxon>Haloferula</taxon>
    </lineage>
</organism>
<gene>
    <name evidence="1" type="ORF">Hsar01_02070</name>
</gene>
<evidence type="ECO:0000313" key="2">
    <source>
        <dbReference type="Proteomes" id="UP001476282"/>
    </source>
</evidence>